<gene>
    <name evidence="1" type="ORF">KB874_16785</name>
</gene>
<sequence length="214" mass="22661">MIGLFRKRAPAQARMPRRKARGALATIGGLLIASAVVRAAIGAEEALAREGSGLFENVAGAGQSTDHSNPSPRLASIGEADLLPVLEALTAREERIAKREAEIDRRMQALSLAESEVDRKLVALEDAEARLRATLSTARDAAESDIARLTDVYANMKPKQAAALFEEMDPEFAAGFIGRMRPNAAAAVMAGLSPTAAYTISVILAGRNANVPKE</sequence>
<dbReference type="Proteomes" id="UP000681356">
    <property type="component" value="Unassembled WGS sequence"/>
</dbReference>
<organism evidence="1 2">
    <name type="scientific">Thetidibacter halocola</name>
    <dbReference type="NCBI Taxonomy" id="2827239"/>
    <lineage>
        <taxon>Bacteria</taxon>
        <taxon>Pseudomonadati</taxon>
        <taxon>Pseudomonadota</taxon>
        <taxon>Alphaproteobacteria</taxon>
        <taxon>Rhodobacterales</taxon>
        <taxon>Roseobacteraceae</taxon>
        <taxon>Thetidibacter</taxon>
    </lineage>
</organism>
<dbReference type="AlphaFoldDB" id="A0A8J7WDQ8"/>
<evidence type="ECO:0000313" key="2">
    <source>
        <dbReference type="Proteomes" id="UP000681356"/>
    </source>
</evidence>
<comment type="caution">
    <text evidence="1">The sequence shown here is derived from an EMBL/GenBank/DDBJ whole genome shotgun (WGS) entry which is preliminary data.</text>
</comment>
<dbReference type="RefSeq" id="WP_212537710.1">
    <property type="nucleotide sequence ID" value="NZ_JAGTUU010000007.1"/>
</dbReference>
<keyword evidence="2" id="KW-1185">Reference proteome</keyword>
<name>A0A8J7WDQ8_9RHOB</name>
<accession>A0A8J7WDQ8</accession>
<proteinExistence type="predicted"/>
<dbReference type="SUPFAM" id="SSF158791">
    <property type="entry name" value="MgtE N-terminal domain-like"/>
    <property type="match status" value="1"/>
</dbReference>
<evidence type="ECO:0000313" key="1">
    <source>
        <dbReference type="EMBL" id="MBS0125740.1"/>
    </source>
</evidence>
<evidence type="ECO:0008006" key="3">
    <source>
        <dbReference type="Google" id="ProtNLM"/>
    </source>
</evidence>
<protein>
    <recommendedName>
        <fullName evidence="3">Magnesium transporter MgtE intracellular domain-containing protein</fullName>
    </recommendedName>
</protein>
<dbReference type="EMBL" id="JAGTUU010000007">
    <property type="protein sequence ID" value="MBS0125740.1"/>
    <property type="molecule type" value="Genomic_DNA"/>
</dbReference>
<reference evidence="1" key="1">
    <citation type="submission" date="2021-04" db="EMBL/GenBank/DDBJ databases">
        <authorList>
            <person name="Yoon J."/>
        </authorList>
    </citation>
    <scope>NUCLEOTIDE SEQUENCE</scope>
    <source>
        <strain evidence="1">KMU-90</strain>
    </source>
</reference>